<dbReference type="GO" id="GO:0006865">
    <property type="term" value="P:amino acid transport"/>
    <property type="evidence" value="ECO:0007669"/>
    <property type="project" value="InterPro"/>
</dbReference>
<feature type="transmembrane region" description="Helical" evidence="6">
    <location>
        <begin position="54"/>
        <end position="70"/>
    </location>
</feature>
<keyword evidence="3 6" id="KW-0812">Transmembrane</keyword>
<sequence>MGLFYTKAILSGLSTGIIVAIPLGPAAVEAVSQSLSNGFKSGFKVSLGAITADYLYIILINFGLVQLLSVNNKIESFFWIISGIILLLINLLNKTNAKENYDVRSNSLSTFWNGFLITFINPMTLSLWMAISATVINIWRNSGNIFLLIATTSMFCGTLVWFIILNFLAARGGSIVKKDLTTKTSLLVKFFMIFLGLAFILYGLFKLIIMR</sequence>
<accession>A0A6I1MSA7</accession>
<protein>
    <submittedName>
        <fullName evidence="7">Lysine transporter LysE</fullName>
    </submittedName>
</protein>
<evidence type="ECO:0000256" key="3">
    <source>
        <dbReference type="ARBA" id="ARBA00022692"/>
    </source>
</evidence>
<proteinExistence type="predicted"/>
<gene>
    <name evidence="7" type="ORF">GBZ86_08370</name>
</gene>
<dbReference type="OrthoDB" id="7874789at2"/>
<evidence type="ECO:0000256" key="1">
    <source>
        <dbReference type="ARBA" id="ARBA00004651"/>
    </source>
</evidence>
<keyword evidence="2" id="KW-1003">Cell membrane</keyword>
<dbReference type="Proteomes" id="UP000430345">
    <property type="component" value="Unassembled WGS sequence"/>
</dbReference>
<evidence type="ECO:0000256" key="5">
    <source>
        <dbReference type="ARBA" id="ARBA00023136"/>
    </source>
</evidence>
<evidence type="ECO:0000313" key="7">
    <source>
        <dbReference type="EMBL" id="MPQ43771.1"/>
    </source>
</evidence>
<dbReference type="GO" id="GO:0005886">
    <property type="term" value="C:plasma membrane"/>
    <property type="evidence" value="ECO:0007669"/>
    <property type="project" value="UniProtKB-SubCell"/>
</dbReference>
<dbReference type="PANTHER" id="PTHR38825:SF2">
    <property type="entry name" value="LYSINE TRANSPORTER LYSE"/>
    <property type="match status" value="1"/>
</dbReference>
<keyword evidence="8" id="KW-1185">Reference proteome</keyword>
<comment type="caution">
    <text evidence="7">The sequence shown here is derived from an EMBL/GenBank/DDBJ whole genome shotgun (WGS) entry which is preliminary data.</text>
</comment>
<evidence type="ECO:0000256" key="4">
    <source>
        <dbReference type="ARBA" id="ARBA00022989"/>
    </source>
</evidence>
<feature type="transmembrane region" description="Helical" evidence="6">
    <location>
        <begin position="115"/>
        <end position="139"/>
    </location>
</feature>
<dbReference type="AlphaFoldDB" id="A0A6I1MSA7"/>
<evidence type="ECO:0000256" key="6">
    <source>
        <dbReference type="SAM" id="Phobius"/>
    </source>
</evidence>
<reference evidence="7 8" key="1">
    <citation type="submission" date="2019-10" db="EMBL/GenBank/DDBJ databases">
        <title>The Genome Sequence of Clostridium tarantellae Isolated from Fish Brain.</title>
        <authorList>
            <person name="Bano L."/>
            <person name="Kiel M."/>
            <person name="Sales G."/>
            <person name="Doxey A.C."/>
            <person name="Mansfield M.J."/>
            <person name="Schiavone M."/>
            <person name="Rossetto O."/>
            <person name="Pirazzini M."/>
            <person name="Dobrindt U."/>
            <person name="Montecucco C."/>
        </authorList>
    </citation>
    <scope>NUCLEOTIDE SEQUENCE [LARGE SCALE GENOMIC DNA]</scope>
    <source>
        <strain evidence="7 8">DSM 3997</strain>
    </source>
</reference>
<evidence type="ECO:0000256" key="2">
    <source>
        <dbReference type="ARBA" id="ARBA00022475"/>
    </source>
</evidence>
<dbReference type="EMBL" id="WHJC01000104">
    <property type="protein sequence ID" value="MPQ43771.1"/>
    <property type="molecule type" value="Genomic_DNA"/>
</dbReference>
<dbReference type="InterPro" id="IPR001123">
    <property type="entry name" value="LeuE-type"/>
</dbReference>
<organism evidence="7 8">
    <name type="scientific">Clostridium tarantellae</name>
    <dbReference type="NCBI Taxonomy" id="39493"/>
    <lineage>
        <taxon>Bacteria</taxon>
        <taxon>Bacillati</taxon>
        <taxon>Bacillota</taxon>
        <taxon>Clostridia</taxon>
        <taxon>Eubacteriales</taxon>
        <taxon>Clostridiaceae</taxon>
        <taxon>Clostridium</taxon>
    </lineage>
</organism>
<name>A0A6I1MSA7_9CLOT</name>
<feature type="transmembrane region" description="Helical" evidence="6">
    <location>
        <begin position="77"/>
        <end position="95"/>
    </location>
</feature>
<keyword evidence="4 6" id="KW-1133">Transmembrane helix</keyword>
<dbReference type="RefSeq" id="WP_152889589.1">
    <property type="nucleotide sequence ID" value="NZ_WHJC01000104.1"/>
</dbReference>
<dbReference type="Pfam" id="PF01810">
    <property type="entry name" value="LysE"/>
    <property type="match status" value="1"/>
</dbReference>
<feature type="transmembrane region" description="Helical" evidence="6">
    <location>
        <begin position="190"/>
        <end position="209"/>
    </location>
</feature>
<dbReference type="PANTHER" id="PTHR38825">
    <property type="entry name" value="LYSINE EXPORTER PROTEIN (LYSE/YGGA)"/>
    <property type="match status" value="1"/>
</dbReference>
<feature type="transmembrane region" description="Helical" evidence="6">
    <location>
        <begin position="146"/>
        <end position="170"/>
    </location>
</feature>
<keyword evidence="5 6" id="KW-0472">Membrane</keyword>
<evidence type="ECO:0000313" key="8">
    <source>
        <dbReference type="Proteomes" id="UP000430345"/>
    </source>
</evidence>
<comment type="subcellular location">
    <subcellularLocation>
        <location evidence="1">Cell membrane</location>
        <topology evidence="1">Multi-pass membrane protein</topology>
    </subcellularLocation>
</comment>